<dbReference type="EMBL" id="VDGI01000001">
    <property type="protein sequence ID" value="TQR21828.1"/>
    <property type="molecule type" value="Genomic_DNA"/>
</dbReference>
<name>A0A544TWK2_9BACI</name>
<keyword evidence="2" id="KW-1185">Reference proteome</keyword>
<comment type="caution">
    <text evidence="1">The sequence shown here is derived from an EMBL/GenBank/DDBJ whole genome shotgun (WGS) entry which is preliminary data.</text>
</comment>
<evidence type="ECO:0000313" key="1">
    <source>
        <dbReference type="EMBL" id="TQR21828.1"/>
    </source>
</evidence>
<dbReference type="Proteomes" id="UP000316626">
    <property type="component" value="Unassembled WGS sequence"/>
</dbReference>
<gene>
    <name evidence="1" type="ORF">FG384_02475</name>
</gene>
<accession>A0A544TWK2</accession>
<protein>
    <submittedName>
        <fullName evidence="1">Uncharacterized protein</fullName>
    </submittedName>
</protein>
<reference evidence="1 2" key="1">
    <citation type="submission" date="2019-06" db="EMBL/GenBank/DDBJ databases">
        <title>Psychrobacillus vulpis sp. nov., a new species isolated from feces of a red fox that inhabits in The Tablas de Daimiel Natural Park, Albacete, Spain.</title>
        <authorList>
            <person name="Rodriguez M."/>
            <person name="Reina J.C."/>
            <person name="Bejar V."/>
            <person name="Llamas I."/>
        </authorList>
    </citation>
    <scope>NUCLEOTIDE SEQUENCE [LARGE SCALE GENOMIC DNA]</scope>
    <source>
        <strain evidence="1 2">Z8</strain>
    </source>
</reference>
<dbReference type="AlphaFoldDB" id="A0A544TWK2"/>
<evidence type="ECO:0000313" key="2">
    <source>
        <dbReference type="Proteomes" id="UP000316626"/>
    </source>
</evidence>
<dbReference type="RefSeq" id="WP_142640954.1">
    <property type="nucleotide sequence ID" value="NZ_VDGI01000001.1"/>
</dbReference>
<organism evidence="1 2">
    <name type="scientific">Psychrobacillus vulpis</name>
    <dbReference type="NCBI Taxonomy" id="2325572"/>
    <lineage>
        <taxon>Bacteria</taxon>
        <taxon>Bacillati</taxon>
        <taxon>Bacillota</taxon>
        <taxon>Bacilli</taxon>
        <taxon>Bacillales</taxon>
        <taxon>Bacillaceae</taxon>
        <taxon>Psychrobacillus</taxon>
    </lineage>
</organism>
<proteinExistence type="predicted"/>
<sequence length="80" mass="9221">MINEHNFDELAKEVKREISLKMKEELPDLFNDIDMNNKAALGTIIADAVKLSMTFSMKYTDTLVKRVLEESNQTSNKELK</sequence>